<dbReference type="PROSITE" id="PS51257">
    <property type="entry name" value="PROKAR_LIPOPROTEIN"/>
    <property type="match status" value="1"/>
</dbReference>
<evidence type="ECO:0000313" key="2">
    <source>
        <dbReference type="EMBL" id="MBW62612.1"/>
    </source>
</evidence>
<feature type="chain" id="PRO_5014895474" evidence="1">
    <location>
        <begin position="16"/>
        <end position="82"/>
    </location>
</feature>
<organism evidence="2">
    <name type="scientific">Anopheles marajoara</name>
    <dbReference type="NCBI Taxonomy" id="58244"/>
    <lineage>
        <taxon>Eukaryota</taxon>
        <taxon>Metazoa</taxon>
        <taxon>Ecdysozoa</taxon>
        <taxon>Arthropoda</taxon>
        <taxon>Hexapoda</taxon>
        <taxon>Insecta</taxon>
        <taxon>Pterygota</taxon>
        <taxon>Neoptera</taxon>
        <taxon>Endopterygota</taxon>
        <taxon>Diptera</taxon>
        <taxon>Nematocera</taxon>
        <taxon>Culicoidea</taxon>
        <taxon>Culicidae</taxon>
        <taxon>Anophelinae</taxon>
        <taxon>Anopheles</taxon>
    </lineage>
</organism>
<keyword evidence="1" id="KW-0732">Signal</keyword>
<dbReference type="AlphaFoldDB" id="A0A2M4CB88"/>
<evidence type="ECO:0000256" key="1">
    <source>
        <dbReference type="SAM" id="SignalP"/>
    </source>
</evidence>
<feature type="signal peptide" evidence="1">
    <location>
        <begin position="1"/>
        <end position="15"/>
    </location>
</feature>
<accession>A0A2M4CB88</accession>
<protein>
    <submittedName>
        <fullName evidence="2">Putative secreted protein</fullName>
    </submittedName>
</protein>
<name>A0A2M4CB88_9DIPT</name>
<dbReference type="EMBL" id="GGFJ01013471">
    <property type="protein sequence ID" value="MBW62612.1"/>
    <property type="molecule type" value="Transcribed_RNA"/>
</dbReference>
<reference evidence="2" key="1">
    <citation type="submission" date="2018-01" db="EMBL/GenBank/DDBJ databases">
        <title>An insight into the sialome of Amazonian anophelines.</title>
        <authorList>
            <person name="Ribeiro J.M."/>
            <person name="Scarpassa V."/>
            <person name="Calvo E."/>
        </authorList>
    </citation>
    <scope>NUCLEOTIDE SEQUENCE</scope>
    <source>
        <tissue evidence="2">Salivary glands</tissue>
    </source>
</reference>
<proteinExistence type="predicted"/>
<sequence>MARLTVAALSSGASCLTTTALWSCSTFTASVFPPRDSATFLCMSSQLPSRGTLRRKHLPSPVAVFRPNVKSSLFGRTFLMSL</sequence>